<comment type="caution">
    <text evidence="4">The sequence shown here is derived from an EMBL/GenBank/DDBJ whole genome shotgun (WGS) entry which is preliminary data.</text>
</comment>
<dbReference type="GO" id="GO:0003676">
    <property type="term" value="F:nucleic acid binding"/>
    <property type="evidence" value="ECO:0007669"/>
    <property type="project" value="InterPro"/>
</dbReference>
<evidence type="ECO:0000259" key="3">
    <source>
        <dbReference type="PROSITE" id="PS50158"/>
    </source>
</evidence>
<dbReference type="EMBL" id="JACGWN010000013">
    <property type="protein sequence ID" value="KAL0410924.1"/>
    <property type="molecule type" value="Genomic_DNA"/>
</dbReference>
<dbReference type="PANTHER" id="PTHR33116:SF86">
    <property type="entry name" value="REVERSE TRANSCRIPTASE DOMAIN-CONTAINING PROTEIN"/>
    <property type="match status" value="1"/>
</dbReference>
<dbReference type="InterPro" id="IPR001878">
    <property type="entry name" value="Znf_CCHC"/>
</dbReference>
<proteinExistence type="predicted"/>
<name>A0AAW2U258_9LAMI</name>
<feature type="region of interest" description="Disordered" evidence="2">
    <location>
        <begin position="185"/>
        <end position="209"/>
    </location>
</feature>
<keyword evidence="1" id="KW-0479">Metal-binding</keyword>
<dbReference type="Gene3D" id="3.60.10.10">
    <property type="entry name" value="Endonuclease/exonuclease/phosphatase"/>
    <property type="match status" value="1"/>
</dbReference>
<dbReference type="PROSITE" id="PS50158">
    <property type="entry name" value="ZF_CCHC"/>
    <property type="match status" value="1"/>
</dbReference>
<dbReference type="GO" id="GO:0008270">
    <property type="term" value="F:zinc ion binding"/>
    <property type="evidence" value="ECO:0007669"/>
    <property type="project" value="UniProtKB-KW"/>
</dbReference>
<dbReference type="InterPro" id="IPR025836">
    <property type="entry name" value="Zn_knuckle_CX2CX4HX4C"/>
</dbReference>
<evidence type="ECO:0000256" key="2">
    <source>
        <dbReference type="SAM" id="MobiDB-lite"/>
    </source>
</evidence>
<gene>
    <name evidence="4" type="ORF">Slati_3682100</name>
</gene>
<protein>
    <recommendedName>
        <fullName evidence="3">CCHC-type domain-containing protein</fullName>
    </recommendedName>
</protein>
<organism evidence="4">
    <name type="scientific">Sesamum latifolium</name>
    <dbReference type="NCBI Taxonomy" id="2727402"/>
    <lineage>
        <taxon>Eukaryota</taxon>
        <taxon>Viridiplantae</taxon>
        <taxon>Streptophyta</taxon>
        <taxon>Embryophyta</taxon>
        <taxon>Tracheophyta</taxon>
        <taxon>Spermatophyta</taxon>
        <taxon>Magnoliopsida</taxon>
        <taxon>eudicotyledons</taxon>
        <taxon>Gunneridae</taxon>
        <taxon>Pentapetalae</taxon>
        <taxon>asterids</taxon>
        <taxon>lamiids</taxon>
        <taxon>Lamiales</taxon>
        <taxon>Pedaliaceae</taxon>
        <taxon>Sesamum</taxon>
    </lineage>
</organism>
<accession>A0AAW2U258</accession>
<keyword evidence="1" id="KW-0863">Zinc-finger</keyword>
<dbReference type="Pfam" id="PF03372">
    <property type="entry name" value="Exo_endo_phos"/>
    <property type="match status" value="1"/>
</dbReference>
<feature type="domain" description="CCHC-type" evidence="3">
    <location>
        <begin position="142"/>
        <end position="155"/>
    </location>
</feature>
<dbReference type="GO" id="GO:0003824">
    <property type="term" value="F:catalytic activity"/>
    <property type="evidence" value="ECO:0007669"/>
    <property type="project" value="InterPro"/>
</dbReference>
<dbReference type="InterPro" id="IPR036691">
    <property type="entry name" value="Endo/exonu/phosph_ase_sf"/>
</dbReference>
<keyword evidence="1" id="KW-0862">Zinc</keyword>
<sequence>MDAFCHKMGQSLRLNTREAAGVVVPDERLRDAPGVLRRTILSGIGDNENPLNVDLDWCEFFVHVHDLPLSKMNFGVASLIGNAIGKFRDMEMDESGRSWGGSLRIRVAINVSQPLFRALRISTTGGDELVVSFTYERLQNFCYLCGRLGHISAYCELRFEEGLDPGADTPGPAVFGGFGGVSGPAGSSTGKGKGVQRTGNIADHHDKVNDDGVEVQSTLSDSLVSYVPVIGRNAVVLAHYLSPSQGTASWGKRRADLMWHSGLNGSQGPRAEERCSSGYGYSERDCESVSMEAGLIQGLGSTWTVRVLNELIRLHNPALVFLSETKCKKRKCEILKEKFNLFGINVDSQGKGGGLMLLWRKDINLVVHSFSHSHIDAGISNEEGTNGWRFTGLYGHPEAAKRTETWSLLQKLRDFSSRPWLCAGDFNEILSMDEKTGAPHPRRQIEEFRSCIADCQIMDLGCCGAKFTWCNRREAPNTVRVRLDRACASMSWQAMFPHTRVTTEAARGSDHNPLIINLEVEGTAAERVLQHLHSVREGLIGWDRTSFGHIRLRVKDIEDKLVCLESDPIRAEDNLLRSRLRRDLEETLSREEIMWKQRGKAQWLQEGDRNTPFFHARASARKRKNSIRRLRDNMGEWCSSREGIQHIISDYFLNLFRSSNLSEERMTAVLEGMSARVSDDMNEALIQPFSSEEVKLAISQCILINPRALMAERQGELRGVAVSRQGPRVSHLLFADDTLIFCQATDPAIRCIGRLLKEFEEASGLVVNLDKSLVAFSRNTPDQLLSILGVRVVEQHEKYLGLPALVGRSKREIFQNLKDRIWKRLQSWKSRNLSQAGKVVLLKSVVQAMPIYVMSCFLLPVSICRELESRMADFLWHNKDVRKIHWLSWDKLCASKDRGGLGLRKMAAFNKAMLAKSSYGLARGGTSVLGRVLRFGVIGGFLDLLLFSAYCLLSQGELISGHAVSAGSTSYIPVNWRFIWQIKVPPKVRMFVWRACRDSLPTSANLARRGVQVAGVCPWCALENEDLLHTLGRCHFARLVWALSHLPRARISCDHSNPEAWFLGMFHSLGTSDFARVLLFAGFYGGHAINCYLRIHLFRLQAFWIGSEDGSLLCLALLAA</sequence>
<evidence type="ECO:0000313" key="4">
    <source>
        <dbReference type="EMBL" id="KAL0410924.1"/>
    </source>
</evidence>
<dbReference type="SUPFAM" id="SSF56219">
    <property type="entry name" value="DNase I-like"/>
    <property type="match status" value="1"/>
</dbReference>
<dbReference type="Pfam" id="PF14392">
    <property type="entry name" value="zf-CCHC_4"/>
    <property type="match status" value="1"/>
</dbReference>
<evidence type="ECO:0000256" key="1">
    <source>
        <dbReference type="PROSITE-ProRule" id="PRU00047"/>
    </source>
</evidence>
<reference evidence="4" key="2">
    <citation type="journal article" date="2024" name="Plant">
        <title>Genomic evolution and insights into agronomic trait innovations of Sesamum species.</title>
        <authorList>
            <person name="Miao H."/>
            <person name="Wang L."/>
            <person name="Qu L."/>
            <person name="Liu H."/>
            <person name="Sun Y."/>
            <person name="Le M."/>
            <person name="Wang Q."/>
            <person name="Wei S."/>
            <person name="Zheng Y."/>
            <person name="Lin W."/>
            <person name="Duan Y."/>
            <person name="Cao H."/>
            <person name="Xiong S."/>
            <person name="Wang X."/>
            <person name="Wei L."/>
            <person name="Li C."/>
            <person name="Ma Q."/>
            <person name="Ju M."/>
            <person name="Zhao R."/>
            <person name="Li G."/>
            <person name="Mu C."/>
            <person name="Tian Q."/>
            <person name="Mei H."/>
            <person name="Zhang T."/>
            <person name="Gao T."/>
            <person name="Zhang H."/>
        </authorList>
    </citation>
    <scope>NUCLEOTIDE SEQUENCE</scope>
    <source>
        <strain evidence="4">KEN1</strain>
    </source>
</reference>
<dbReference type="PANTHER" id="PTHR33116">
    <property type="entry name" value="REVERSE TRANSCRIPTASE ZINC-BINDING DOMAIN-CONTAINING PROTEIN-RELATED-RELATED"/>
    <property type="match status" value="1"/>
</dbReference>
<dbReference type="AlphaFoldDB" id="A0AAW2U258"/>
<reference evidence="4" key="1">
    <citation type="submission" date="2020-06" db="EMBL/GenBank/DDBJ databases">
        <authorList>
            <person name="Li T."/>
            <person name="Hu X."/>
            <person name="Zhang T."/>
            <person name="Song X."/>
            <person name="Zhang H."/>
            <person name="Dai N."/>
            <person name="Sheng W."/>
            <person name="Hou X."/>
            <person name="Wei L."/>
        </authorList>
    </citation>
    <scope>NUCLEOTIDE SEQUENCE</scope>
    <source>
        <strain evidence="4">KEN1</strain>
        <tissue evidence="4">Leaf</tissue>
    </source>
</reference>
<dbReference type="InterPro" id="IPR005135">
    <property type="entry name" value="Endo/exonuclease/phosphatase"/>
</dbReference>
<dbReference type="InterPro" id="IPR026960">
    <property type="entry name" value="RVT-Znf"/>
</dbReference>
<dbReference type="Pfam" id="PF13966">
    <property type="entry name" value="zf-RVT"/>
    <property type="match status" value="1"/>
</dbReference>